<feature type="region of interest" description="Disordered" evidence="1">
    <location>
        <begin position="30"/>
        <end position="64"/>
    </location>
</feature>
<feature type="transmembrane region" description="Helical" evidence="2">
    <location>
        <begin position="93"/>
        <end position="115"/>
    </location>
</feature>
<gene>
    <name evidence="3" type="ORF">CEXT_424661</name>
</gene>
<comment type="caution">
    <text evidence="3">The sequence shown here is derived from an EMBL/GenBank/DDBJ whole genome shotgun (WGS) entry which is preliminary data.</text>
</comment>
<evidence type="ECO:0000256" key="2">
    <source>
        <dbReference type="SAM" id="Phobius"/>
    </source>
</evidence>
<accession>A0AAV4V507</accession>
<keyword evidence="2" id="KW-0812">Transmembrane</keyword>
<reference evidence="3 4" key="1">
    <citation type="submission" date="2021-06" db="EMBL/GenBank/DDBJ databases">
        <title>Caerostris extrusa draft genome.</title>
        <authorList>
            <person name="Kono N."/>
            <person name="Arakawa K."/>
        </authorList>
    </citation>
    <scope>NUCLEOTIDE SEQUENCE [LARGE SCALE GENOMIC DNA]</scope>
</reference>
<dbReference type="Proteomes" id="UP001054945">
    <property type="component" value="Unassembled WGS sequence"/>
</dbReference>
<sequence>MIKFKNTKRSKIYSRIVENSVQSCCNLQQPSLEGLSSKPSSVKTHPGENGQEREHDPPDTSMSYGLLDRRTQSLLGKSALRIGRLELVDIPHFTLIFIATLIPSFMAALLLPAAVFKDPVPLFFFALTF</sequence>
<dbReference type="EMBL" id="BPLR01013954">
    <property type="protein sequence ID" value="GIY65041.1"/>
    <property type="molecule type" value="Genomic_DNA"/>
</dbReference>
<name>A0AAV4V507_CAEEX</name>
<evidence type="ECO:0000256" key="1">
    <source>
        <dbReference type="SAM" id="MobiDB-lite"/>
    </source>
</evidence>
<proteinExistence type="predicted"/>
<evidence type="ECO:0000313" key="3">
    <source>
        <dbReference type="EMBL" id="GIY65041.1"/>
    </source>
</evidence>
<organism evidence="3 4">
    <name type="scientific">Caerostris extrusa</name>
    <name type="common">Bark spider</name>
    <name type="synonym">Caerostris bankana</name>
    <dbReference type="NCBI Taxonomy" id="172846"/>
    <lineage>
        <taxon>Eukaryota</taxon>
        <taxon>Metazoa</taxon>
        <taxon>Ecdysozoa</taxon>
        <taxon>Arthropoda</taxon>
        <taxon>Chelicerata</taxon>
        <taxon>Arachnida</taxon>
        <taxon>Araneae</taxon>
        <taxon>Araneomorphae</taxon>
        <taxon>Entelegynae</taxon>
        <taxon>Araneoidea</taxon>
        <taxon>Araneidae</taxon>
        <taxon>Caerostris</taxon>
    </lineage>
</organism>
<evidence type="ECO:0000313" key="4">
    <source>
        <dbReference type="Proteomes" id="UP001054945"/>
    </source>
</evidence>
<protein>
    <submittedName>
        <fullName evidence="3">Uncharacterized protein</fullName>
    </submittedName>
</protein>
<dbReference type="AlphaFoldDB" id="A0AAV4V507"/>
<keyword evidence="2" id="KW-0472">Membrane</keyword>
<keyword evidence="2" id="KW-1133">Transmembrane helix</keyword>
<keyword evidence="4" id="KW-1185">Reference proteome</keyword>